<gene>
    <name evidence="2" type="ORF">SCMC78_03900</name>
</gene>
<proteinExistence type="predicted"/>
<evidence type="ECO:0000256" key="1">
    <source>
        <dbReference type="SAM" id="MobiDB-lite"/>
    </source>
</evidence>
<evidence type="ECO:0000313" key="2">
    <source>
        <dbReference type="EMBL" id="BFP50583.1"/>
    </source>
</evidence>
<organism evidence="2">
    <name type="scientific">Streptomyces sp. CMC78</name>
    <dbReference type="NCBI Taxonomy" id="3231512"/>
    <lineage>
        <taxon>Bacteria</taxon>
        <taxon>Bacillati</taxon>
        <taxon>Actinomycetota</taxon>
        <taxon>Actinomycetes</taxon>
        <taxon>Kitasatosporales</taxon>
        <taxon>Streptomycetaceae</taxon>
        <taxon>Streptomyces</taxon>
    </lineage>
</organism>
<dbReference type="EMBL" id="AP035884">
    <property type="protein sequence ID" value="BFP50583.1"/>
    <property type="molecule type" value="Genomic_DNA"/>
</dbReference>
<dbReference type="KEGG" id="stcm:SCMC78_03900"/>
<reference evidence="2" key="1">
    <citation type="submission" date="2024-07" db="EMBL/GenBank/DDBJ databases">
        <title>Complete genome sequences of cellulolytic bacteria, Kitasatospora sp. CMC57 and Streptomyces sp. CMC78, isolated from Japanese agricultural soil.</title>
        <authorList>
            <person name="Hashimoto T."/>
            <person name="Ito M."/>
            <person name="Iwamoto M."/>
            <person name="Fukahori D."/>
            <person name="Shoda T."/>
            <person name="Sakoda M."/>
            <person name="Morohoshi T."/>
            <person name="Mitsuboshi M."/>
            <person name="Nishizawa T."/>
        </authorList>
    </citation>
    <scope>NUCLEOTIDE SEQUENCE</scope>
    <source>
        <strain evidence="2">CMC78</strain>
    </source>
</reference>
<feature type="region of interest" description="Disordered" evidence="1">
    <location>
        <begin position="1"/>
        <end position="25"/>
    </location>
</feature>
<sequence>MAGPAASNWSASTPNAPPDPVLKTRGSRCVPLMGRTPRLPVIHRLTSGPGALQADAFLLGQLFRPAELAAPSGRLGYWIDDENGGRTVAYCLSRANHVSTAPQVSDDV</sequence>
<dbReference type="AlphaFoldDB" id="A0AB33KFH4"/>
<accession>A0AB33KFH4</accession>
<name>A0AB33KFH4_9ACTN</name>
<protein>
    <submittedName>
        <fullName evidence="2">Uncharacterized protein</fullName>
    </submittedName>
</protein>